<evidence type="ECO:0000256" key="9">
    <source>
        <dbReference type="ARBA" id="ARBA00023319"/>
    </source>
</evidence>
<evidence type="ECO:0000256" key="1">
    <source>
        <dbReference type="ARBA" id="ARBA00004479"/>
    </source>
</evidence>
<dbReference type="PANTHER" id="PTHR19971">
    <property type="entry name" value="SIGNAL-REGULATORY PROTEIN BETA"/>
    <property type="match status" value="1"/>
</dbReference>
<dbReference type="InterPro" id="IPR003597">
    <property type="entry name" value="Ig_C1-set"/>
</dbReference>
<dbReference type="EMBL" id="VBQZ03000024">
    <property type="protein sequence ID" value="MXQ85157.1"/>
    <property type="molecule type" value="Genomic_DNA"/>
</dbReference>
<dbReference type="SUPFAM" id="SSF48726">
    <property type="entry name" value="Immunoglobulin"/>
    <property type="match status" value="12"/>
</dbReference>
<keyword evidence="3" id="KW-0732">Signal</keyword>
<keyword evidence="2" id="KW-0812">Transmembrane</keyword>
<feature type="domain" description="Ig-like" evidence="11">
    <location>
        <begin position="625"/>
        <end position="727"/>
    </location>
</feature>
<dbReference type="Pfam" id="PF07654">
    <property type="entry name" value="C1-set"/>
    <property type="match status" value="8"/>
</dbReference>
<evidence type="ECO:0000259" key="11">
    <source>
        <dbReference type="PROSITE" id="PS50835"/>
    </source>
</evidence>
<name>A0A6B0R8E4_9CETA</name>
<dbReference type="InterPro" id="IPR051755">
    <property type="entry name" value="Ig-like_CS_Receptor"/>
</dbReference>
<keyword evidence="4" id="KW-0677">Repeat</keyword>
<accession>A0A6B0R8E4</accession>
<keyword evidence="7" id="KW-1015">Disulfide bond</keyword>
<dbReference type="FunFam" id="2.60.40.10:FF:000295">
    <property type="entry name" value="Tyrosine-protein phosphatase non-receptor type substrate 1"/>
    <property type="match status" value="4"/>
</dbReference>
<comment type="subcellular location">
    <subcellularLocation>
        <location evidence="1">Membrane</location>
        <topology evidence="1">Single-pass type I membrane protein</topology>
    </subcellularLocation>
</comment>
<organism evidence="12 13">
    <name type="scientific">Bos mutus</name>
    <name type="common">wild yak</name>
    <dbReference type="NCBI Taxonomy" id="72004"/>
    <lineage>
        <taxon>Eukaryota</taxon>
        <taxon>Metazoa</taxon>
        <taxon>Chordata</taxon>
        <taxon>Craniata</taxon>
        <taxon>Vertebrata</taxon>
        <taxon>Euteleostomi</taxon>
        <taxon>Mammalia</taxon>
        <taxon>Eutheria</taxon>
        <taxon>Laurasiatheria</taxon>
        <taxon>Artiodactyla</taxon>
        <taxon>Ruminantia</taxon>
        <taxon>Pecora</taxon>
        <taxon>Bovidae</taxon>
        <taxon>Bovinae</taxon>
        <taxon>Bos</taxon>
    </lineage>
</organism>
<dbReference type="SMART" id="SM00408">
    <property type="entry name" value="IGc2"/>
    <property type="match status" value="4"/>
</dbReference>
<dbReference type="GO" id="GO:0016020">
    <property type="term" value="C:membrane"/>
    <property type="evidence" value="ECO:0007669"/>
    <property type="project" value="UniProtKB-SubCell"/>
</dbReference>
<dbReference type="FunFam" id="2.60.40.10:FF:001726">
    <property type="entry name" value="Signal-regulatory protein beta 3"/>
    <property type="match status" value="2"/>
</dbReference>
<dbReference type="Gene3D" id="2.60.40.10">
    <property type="entry name" value="Immunoglobulins"/>
    <property type="match status" value="12"/>
</dbReference>
<keyword evidence="6" id="KW-0472">Membrane</keyword>
<feature type="region of interest" description="Disordered" evidence="10">
    <location>
        <begin position="1134"/>
        <end position="1161"/>
    </location>
</feature>
<dbReference type="InterPro" id="IPR007110">
    <property type="entry name" value="Ig-like_dom"/>
</dbReference>
<feature type="domain" description="Ig-like" evidence="11">
    <location>
        <begin position="744"/>
        <end position="846"/>
    </location>
</feature>
<dbReference type="Proteomes" id="UP000322234">
    <property type="component" value="Unassembled WGS sequence"/>
</dbReference>
<dbReference type="SMART" id="SM00406">
    <property type="entry name" value="IGv"/>
    <property type="match status" value="4"/>
</dbReference>
<dbReference type="InterPro" id="IPR013783">
    <property type="entry name" value="Ig-like_fold"/>
</dbReference>
<evidence type="ECO:0000256" key="6">
    <source>
        <dbReference type="ARBA" id="ARBA00023136"/>
    </source>
</evidence>
<evidence type="ECO:0000256" key="4">
    <source>
        <dbReference type="ARBA" id="ARBA00022737"/>
    </source>
</evidence>
<dbReference type="InterPro" id="IPR003598">
    <property type="entry name" value="Ig_sub2"/>
</dbReference>
<dbReference type="Pfam" id="PF07686">
    <property type="entry name" value="V-set"/>
    <property type="match status" value="4"/>
</dbReference>
<dbReference type="CDD" id="cd16085">
    <property type="entry name" value="IgC1_SIRP_domain_3"/>
    <property type="match status" value="2"/>
</dbReference>
<evidence type="ECO:0000256" key="5">
    <source>
        <dbReference type="ARBA" id="ARBA00022989"/>
    </source>
</evidence>
<feature type="domain" description="Ig-like" evidence="11">
    <location>
        <begin position="519"/>
        <end position="608"/>
    </location>
</feature>
<keyword evidence="5" id="KW-1133">Transmembrane helix</keyword>
<dbReference type="PROSITE" id="PS50835">
    <property type="entry name" value="IG_LIKE"/>
    <property type="match status" value="11"/>
</dbReference>
<dbReference type="InterPro" id="IPR003599">
    <property type="entry name" value="Ig_sub"/>
</dbReference>
<evidence type="ECO:0000256" key="7">
    <source>
        <dbReference type="ARBA" id="ARBA00023157"/>
    </source>
</evidence>
<proteinExistence type="predicted"/>
<dbReference type="PROSITE" id="PS00290">
    <property type="entry name" value="IG_MHC"/>
    <property type="match status" value="1"/>
</dbReference>
<gene>
    <name evidence="12" type="ORF">E5288_WYG004239</name>
</gene>
<dbReference type="CDD" id="cd16097">
    <property type="entry name" value="IgV_SIRP"/>
    <property type="match status" value="3"/>
</dbReference>
<feature type="region of interest" description="Disordered" evidence="10">
    <location>
        <begin position="494"/>
        <end position="519"/>
    </location>
</feature>
<evidence type="ECO:0000313" key="12">
    <source>
        <dbReference type="EMBL" id="MXQ85157.1"/>
    </source>
</evidence>
<dbReference type="InterPro" id="IPR003006">
    <property type="entry name" value="Ig/MHC_CS"/>
</dbReference>
<sequence length="1599" mass="174641">MATHTTAAVGCAGSQHAVTAISFLGGQPSISLVGPTRRTTPENSVPFNCTAGPFSSSDFNVTWMKDRDEHPASAQRLVTDNKGNYSVTSKVWVTLSRQDILSVMTCEVTHRALAEPLRRSMNLSRVLQVVPTLKITTKPSAMQIRVHQRVNLTCHVSHFHPPHLHLTWMENRHKVQTVESPQVTRNPDGTYSLQHTWQAEATLDGREFACWVVQDEQPPVQANITLRAQASRLGKGMSSYSSALQGPFQRSEPGTNIQLTFTSSGFSTGQVTVTWLKNSHQLLKSQTSVHPRGDTYNVTSSVVILLQADDVHSLVHCQVKHMSILVSQKTIRLEQYLRVPPTVTVSQSSHSLDVVAVTCHVQRFYPQNVHLSWLENCHTFKGAVQPSSKQNSDGTYTLESLHLVNASVWESERVLTCKVQHETQRPIQASLILSTAVQDTYKSLGSTGHIWTQRAPQASMMPIPAFWVHPPPLCLLLTLLLGLTASQRSLIAEKSENREVNNSSGTKEKSTVEGAAGDGELQVIQPERSVSVTAGETATLHCTMTSLSPVGPIKWFRGTGPGRELIYSQKEFPFPRVTNVVDTTKRNNMDYSIRISNITPADTGVYFCVKFRKGERGDVEFKSGPGTHLTVSGAAGKGELQVIQPERSVSVTAGETATLHCTVTSLSPVGPIRWFRGTGPGQELIYSQKGDVSPRVTNVVDTTKRNNMDFSIRISNITPADTGVYYCVKFRRGERGDVEFKSGPGTHLTVSGVAGDGELQVIQPERSVSVAAGETATLHCTVTSLSPVGPIKWFRGTGPGRELIYSQKGDVSPRVTNVADTTKRNNMDFSIRISNITPADSGVYYCVRFRKGERGDVEFKSGPGTHLTVSAKPSPPMVSGPAVRATPEQTVSFTCTSHGFSPRNISLKWFKNGNELSASQTSVDPEEDGVSYSITSTTELLLAPGDVHSQVSCEVAHVTLQGSPPLRGTASLSKTIRVPPTLEVTQQPMAGNQVNIITCLVNKFYPQQLQLTWLENGNMSRTEAASTLIENKDGTFNYTSWLLVNSSAHREAVVFTCQVEHDGQPAVTKNSTETSVPRKDQDTGPEILLAVLLLSPKLLLMDALSLTMLEPVTVLFEVFPSKFFRTLEGNAGPGAGTGSLSGQRDLPHPLTSEHPVPYMQEHRSSCSPSSHIWTEQIPQASTMPILASSLHTPPCLLMILLLGFIGVAGEGELQVIQPERSVSVAAGETATLHCTVTSLSPVGPIKWFRGTGPGRELIYSQKEVPFPRVTNVADYTKRNNMDFSIRISNITPADTGVYYCVKFRKGERGDVEFKSGPGTHLTVSAKPSPPVVSGPAVRATPEQTVSFTCTSHGFSPRNISLKWFKNGNELSASQTSVDPEDDNVSYSINSTTKVLLATGDIHSQVICEVAHVTLQGGPPLRGTANLSETIRVPPTLEITAYPTTDNQVNVTCQVNKFYPRHLQLTWLENGNMFRTEAASVLVENKDGTFNQTSWLLVNSFAHRDAVVLTCQVEHDGQPAVSRNHTLEVSAPQKDQGTHELPVCLPPRLSIHIRNIIPVDVGIYYSVKFWKRSPEDTKFESGFGTQLTVQSCLLFGQLPS</sequence>
<feature type="domain" description="Ig-like" evidence="11">
    <location>
        <begin position="980"/>
        <end position="1075"/>
    </location>
</feature>
<reference evidence="12" key="1">
    <citation type="submission" date="2019-10" db="EMBL/GenBank/DDBJ databases">
        <title>The sequence and de novo assembly of the wild yak genome.</title>
        <authorList>
            <person name="Liu Y."/>
        </authorList>
    </citation>
    <scope>NUCLEOTIDE SEQUENCE [LARGE SCALE GENOMIC DNA]</scope>
    <source>
        <strain evidence="12">WY2019</strain>
    </source>
</reference>
<evidence type="ECO:0000256" key="10">
    <source>
        <dbReference type="SAM" id="MobiDB-lite"/>
    </source>
</evidence>
<keyword evidence="13" id="KW-1185">Reference proteome</keyword>
<feature type="domain" description="Ig-like" evidence="11">
    <location>
        <begin position="873"/>
        <end position="973"/>
    </location>
</feature>
<evidence type="ECO:0000256" key="2">
    <source>
        <dbReference type="ARBA" id="ARBA00022692"/>
    </source>
</evidence>
<dbReference type="CDD" id="cd05772">
    <property type="entry name" value="IgC1_SIRP_domain_2"/>
    <property type="match status" value="2"/>
</dbReference>
<dbReference type="InterPro" id="IPR013106">
    <property type="entry name" value="Ig_V-set"/>
</dbReference>
<evidence type="ECO:0000256" key="8">
    <source>
        <dbReference type="ARBA" id="ARBA00023180"/>
    </source>
</evidence>
<dbReference type="InterPro" id="IPR036179">
    <property type="entry name" value="Ig-like_dom_sf"/>
</dbReference>
<evidence type="ECO:0000256" key="3">
    <source>
        <dbReference type="ARBA" id="ARBA00022729"/>
    </source>
</evidence>
<feature type="domain" description="Ig-like" evidence="11">
    <location>
        <begin position="341"/>
        <end position="428"/>
    </location>
</feature>
<keyword evidence="8" id="KW-0325">Glycoprotein</keyword>
<comment type="caution">
    <text evidence="12">The sequence shown here is derived from an EMBL/GenBank/DDBJ whole genome shotgun (WGS) entry which is preliminary data.</text>
</comment>
<feature type="domain" description="Ig-like" evidence="11">
    <location>
        <begin position="131"/>
        <end position="225"/>
    </location>
</feature>
<protein>
    <recommendedName>
        <fullName evidence="11">Ig-like domain-containing protein</fullName>
    </recommendedName>
</protein>
<feature type="domain" description="Ig-like" evidence="11">
    <location>
        <begin position="1434"/>
        <end position="1527"/>
    </location>
</feature>
<dbReference type="FunFam" id="2.60.40.10:FF:002174">
    <property type="entry name" value="Signal-regulatory protein beta 3"/>
    <property type="match status" value="1"/>
</dbReference>
<evidence type="ECO:0000313" key="13">
    <source>
        <dbReference type="Proteomes" id="UP000322234"/>
    </source>
</evidence>
<feature type="domain" description="Ig-like" evidence="11">
    <location>
        <begin position="1327"/>
        <end position="1427"/>
    </location>
</feature>
<dbReference type="SMART" id="SM00409">
    <property type="entry name" value="IG"/>
    <property type="match status" value="8"/>
</dbReference>
<feature type="domain" description="Ig-like" evidence="11">
    <location>
        <begin position="28"/>
        <end position="124"/>
    </location>
</feature>
<dbReference type="FunFam" id="2.60.40.10:FF:000454">
    <property type="entry name" value="Tyrosine-protein phosphatase non-receptor type substrate 1"/>
    <property type="match status" value="2"/>
</dbReference>
<dbReference type="SMART" id="SM00407">
    <property type="entry name" value="IGc1"/>
    <property type="match status" value="7"/>
</dbReference>
<keyword evidence="9" id="KW-0393">Immunoglobulin domain</keyword>
<feature type="domain" description="Ig-like" evidence="11">
    <location>
        <begin position="1194"/>
        <end position="1300"/>
    </location>
</feature>
<dbReference type="FunFam" id="2.60.40.10:FF:000490">
    <property type="entry name" value="Signal-regulatory protein beta 1"/>
    <property type="match status" value="2"/>
</dbReference>